<sequence>MKNNIYQFPQGKQREAVRKAASQSKRKRFFSRFLKVFSKGIHWVWFSIRLVIASILHTVTGILLALLYGFKGVIIFLGGGICLVTYFHLGKHFIVPNNYTIPILAAVCIIALLGEALITFLNDVMPFHRLLGIWDKEAKIKDEETRQVANDG</sequence>
<accession>A0AA95G8I5</accession>
<dbReference type="Proteomes" id="UP001177597">
    <property type="component" value="Plasmid paIh3"/>
</dbReference>
<keyword evidence="1" id="KW-1133">Transmembrane helix</keyword>
<keyword evidence="1" id="KW-0812">Transmembrane</keyword>
<dbReference type="EMBL" id="CP123493">
    <property type="protein sequence ID" value="WGL93942.1"/>
    <property type="molecule type" value="Genomic_DNA"/>
</dbReference>
<feature type="transmembrane region" description="Helical" evidence="1">
    <location>
        <begin position="36"/>
        <end position="56"/>
    </location>
</feature>
<feature type="transmembrane region" description="Helical" evidence="1">
    <location>
        <begin position="99"/>
        <end position="121"/>
    </location>
</feature>
<geneLocation type="plasmid" evidence="2 3">
    <name>paIh3</name>
</geneLocation>
<dbReference type="AlphaFoldDB" id="A0AA95G8I5"/>
<dbReference type="RefSeq" id="WP_280628373.1">
    <property type="nucleotide sequence ID" value="NZ_CP123493.1"/>
</dbReference>
<feature type="transmembrane region" description="Helical" evidence="1">
    <location>
        <begin position="62"/>
        <end position="87"/>
    </location>
</feature>
<evidence type="ECO:0000313" key="3">
    <source>
        <dbReference type="Proteomes" id="UP001177597"/>
    </source>
</evidence>
<evidence type="ECO:0000256" key="1">
    <source>
        <dbReference type="SAM" id="Phobius"/>
    </source>
</evidence>
<organism evidence="2 3">
    <name type="scientific">Arsenophonus nasoniae</name>
    <name type="common">son-killer infecting Nasonia vitripennis</name>
    <dbReference type="NCBI Taxonomy" id="638"/>
    <lineage>
        <taxon>Bacteria</taxon>
        <taxon>Pseudomonadati</taxon>
        <taxon>Pseudomonadota</taxon>
        <taxon>Gammaproteobacteria</taxon>
        <taxon>Enterobacterales</taxon>
        <taxon>Morganellaceae</taxon>
        <taxon>Arsenophonus</taxon>
    </lineage>
</organism>
<keyword evidence="2" id="KW-0614">Plasmid</keyword>
<gene>
    <name evidence="2" type="ORF">QE207_00980</name>
</gene>
<evidence type="ECO:0000313" key="2">
    <source>
        <dbReference type="EMBL" id="WGL93942.1"/>
    </source>
</evidence>
<name>A0AA95G8I5_9GAMM</name>
<protein>
    <submittedName>
        <fullName evidence="2">Uncharacterized protein</fullName>
    </submittedName>
</protein>
<proteinExistence type="predicted"/>
<keyword evidence="1" id="KW-0472">Membrane</keyword>
<reference evidence="2" key="1">
    <citation type="submission" date="2023-04" db="EMBL/GenBank/DDBJ databases">
        <title>Genome dynamics across the evolutionary transition to endosymbiosis.</title>
        <authorList>
            <person name="Siozios S."/>
            <person name="Nadal-Jimenez P."/>
            <person name="Azagi T."/>
            <person name="Sprong H."/>
            <person name="Frost C.L."/>
            <person name="Parratt S.R."/>
            <person name="Taylor G."/>
            <person name="Brettell L."/>
            <person name="Lew K.C."/>
            <person name="Croft L."/>
            <person name="King K.C."/>
            <person name="Brockhurst M.A."/>
            <person name="Hypsa V."/>
            <person name="Novakova E."/>
            <person name="Darby A.C."/>
            <person name="Hurst G.D.D."/>
        </authorList>
    </citation>
    <scope>NUCLEOTIDE SEQUENCE</scope>
    <source>
        <strain evidence="2">AIh</strain>
        <plasmid evidence="2">paIh3</plasmid>
    </source>
</reference>